<dbReference type="InterPro" id="IPR015946">
    <property type="entry name" value="KH_dom-like_a/b"/>
</dbReference>
<dbReference type="STRING" id="229921.ADN01_03955"/>
<dbReference type="PANTHER" id="PTHR34352:SF1">
    <property type="entry name" value="PROTEIN YHFA"/>
    <property type="match status" value="1"/>
</dbReference>
<organism evidence="1 2">
    <name type="scientific">Levilinea saccharolytica</name>
    <dbReference type="NCBI Taxonomy" id="229921"/>
    <lineage>
        <taxon>Bacteria</taxon>
        <taxon>Bacillati</taxon>
        <taxon>Chloroflexota</taxon>
        <taxon>Anaerolineae</taxon>
        <taxon>Anaerolineales</taxon>
        <taxon>Anaerolineaceae</taxon>
        <taxon>Levilinea</taxon>
    </lineage>
</organism>
<dbReference type="Proteomes" id="UP000050501">
    <property type="component" value="Unassembled WGS sequence"/>
</dbReference>
<evidence type="ECO:0000313" key="2">
    <source>
        <dbReference type="Proteomes" id="UP000050501"/>
    </source>
</evidence>
<proteinExistence type="predicted"/>
<keyword evidence="2" id="KW-1185">Reference proteome</keyword>
<dbReference type="Pfam" id="PF02566">
    <property type="entry name" value="OsmC"/>
    <property type="match status" value="1"/>
</dbReference>
<reference evidence="1 2" key="1">
    <citation type="submission" date="2015-07" db="EMBL/GenBank/DDBJ databases">
        <title>Genome sequence of Levilinea saccharolytica DSM 16555.</title>
        <authorList>
            <person name="Hemp J."/>
            <person name="Ward L.M."/>
            <person name="Pace L.A."/>
            <person name="Fischer W.W."/>
        </authorList>
    </citation>
    <scope>NUCLEOTIDE SEQUENCE [LARGE SCALE GENOMIC DNA]</scope>
    <source>
        <strain evidence="1 2">KIBI-1</strain>
    </source>
</reference>
<evidence type="ECO:0000313" key="1">
    <source>
        <dbReference type="EMBL" id="KPL88204.1"/>
    </source>
</evidence>
<dbReference type="Gene3D" id="3.30.300.20">
    <property type="match status" value="1"/>
</dbReference>
<protein>
    <submittedName>
        <fullName evidence="1">Osmotically inducible protein OsmC</fullName>
    </submittedName>
</protein>
<accession>A0A0P6YVY5</accession>
<sequence length="139" mass="15208">MKEGKVIWKHGMSFTGSGQSGFELPIGTAPEFGGDNDGFSPMELILIGMAGCTALDVMAILKKKEQDVTGFEVVARGERAESHPRVYTHVQVEYIVTGRNVQREAVERAVELSETKYCSVQAMISKTAKIESVITLREA</sequence>
<dbReference type="InterPro" id="IPR036102">
    <property type="entry name" value="OsmC/Ohrsf"/>
</dbReference>
<dbReference type="OrthoDB" id="9804010at2"/>
<dbReference type="SUPFAM" id="SSF82784">
    <property type="entry name" value="OsmC-like"/>
    <property type="match status" value="1"/>
</dbReference>
<dbReference type="InterPro" id="IPR003718">
    <property type="entry name" value="OsmC/Ohr_fam"/>
</dbReference>
<comment type="caution">
    <text evidence="1">The sequence shown here is derived from an EMBL/GenBank/DDBJ whole genome shotgun (WGS) entry which is preliminary data.</text>
</comment>
<gene>
    <name evidence="1" type="ORF">ADN01_03955</name>
</gene>
<name>A0A0P6YVY5_9CHLR</name>
<dbReference type="PANTHER" id="PTHR34352">
    <property type="entry name" value="PROTEIN YHFA"/>
    <property type="match status" value="1"/>
</dbReference>
<dbReference type="AlphaFoldDB" id="A0A0P6YVY5"/>
<dbReference type="EMBL" id="LGCM01000017">
    <property type="protein sequence ID" value="KPL88204.1"/>
    <property type="molecule type" value="Genomic_DNA"/>
</dbReference>